<evidence type="ECO:0000256" key="5">
    <source>
        <dbReference type="ARBA" id="ARBA00022519"/>
    </source>
</evidence>
<feature type="transmembrane region" description="Helical" evidence="9">
    <location>
        <begin position="6"/>
        <end position="26"/>
    </location>
</feature>
<organism evidence="11 12">
    <name type="scientific">Alteromonas arenosi</name>
    <dbReference type="NCBI Taxonomy" id="3055817"/>
    <lineage>
        <taxon>Bacteria</taxon>
        <taxon>Pseudomonadati</taxon>
        <taxon>Pseudomonadota</taxon>
        <taxon>Gammaproteobacteria</taxon>
        <taxon>Alteromonadales</taxon>
        <taxon>Alteromonadaceae</taxon>
        <taxon>Alteromonas/Salinimonas group</taxon>
        <taxon>Alteromonas</taxon>
    </lineage>
</organism>
<dbReference type="NCBIfam" id="TIGR02532">
    <property type="entry name" value="IV_pilin_GFxxxE"/>
    <property type="match status" value="1"/>
</dbReference>
<dbReference type="Pfam" id="PF02501">
    <property type="entry name" value="T2SSI"/>
    <property type="match status" value="1"/>
</dbReference>
<protein>
    <recommendedName>
        <fullName evidence="9">Type II secretion system protein I</fullName>
        <shortName evidence="9">T2SS minor pseudopilin I</shortName>
    </recommendedName>
</protein>
<name>A0ABT7T0W1_9ALTE</name>
<keyword evidence="5 9" id="KW-0997">Cell inner membrane</keyword>
<evidence type="ECO:0000256" key="2">
    <source>
        <dbReference type="ARBA" id="ARBA00008358"/>
    </source>
</evidence>
<keyword evidence="6 9" id="KW-0812">Transmembrane</keyword>
<dbReference type="EMBL" id="JAUCBP010000013">
    <property type="protein sequence ID" value="MDM7862077.1"/>
    <property type="molecule type" value="Genomic_DNA"/>
</dbReference>
<evidence type="ECO:0000259" key="10">
    <source>
        <dbReference type="Pfam" id="PF02501"/>
    </source>
</evidence>
<reference evidence="11 12" key="1">
    <citation type="submission" date="2023-06" db="EMBL/GenBank/DDBJ databases">
        <title>Alteromonas sp. ASW11-36 isolated from intertidal sand.</title>
        <authorList>
            <person name="Li Y."/>
        </authorList>
    </citation>
    <scope>NUCLEOTIDE SEQUENCE [LARGE SCALE GENOMIC DNA]</scope>
    <source>
        <strain evidence="11 12">ASW11-36</strain>
    </source>
</reference>
<accession>A0ABT7T0W1</accession>
<keyword evidence="4 9" id="KW-0488">Methylation</keyword>
<evidence type="ECO:0000256" key="8">
    <source>
        <dbReference type="ARBA" id="ARBA00023136"/>
    </source>
</evidence>
<dbReference type="InterPro" id="IPR012902">
    <property type="entry name" value="N_methyl_site"/>
</dbReference>
<evidence type="ECO:0000256" key="1">
    <source>
        <dbReference type="ARBA" id="ARBA00004377"/>
    </source>
</evidence>
<dbReference type="PANTHER" id="PTHR38779">
    <property type="entry name" value="TYPE II SECRETION SYSTEM PROTEIN I-RELATED"/>
    <property type="match status" value="1"/>
</dbReference>
<dbReference type="PANTHER" id="PTHR38779:SF2">
    <property type="entry name" value="TYPE II SECRETION SYSTEM PROTEIN I-RELATED"/>
    <property type="match status" value="1"/>
</dbReference>
<dbReference type="InterPro" id="IPR003413">
    <property type="entry name" value="T2SS_GspI_C"/>
</dbReference>
<feature type="domain" description="Type II secretion system protein GspI C-terminal" evidence="10">
    <location>
        <begin position="40"/>
        <end position="118"/>
    </location>
</feature>
<dbReference type="InterPro" id="IPR045584">
    <property type="entry name" value="Pilin-like"/>
</dbReference>
<comment type="similarity">
    <text evidence="2 9">Belongs to the GSP I family.</text>
</comment>
<evidence type="ECO:0000256" key="6">
    <source>
        <dbReference type="ARBA" id="ARBA00022692"/>
    </source>
</evidence>
<dbReference type="Pfam" id="PF07963">
    <property type="entry name" value="N_methyl"/>
    <property type="match status" value="1"/>
</dbReference>
<dbReference type="InterPro" id="IPR010052">
    <property type="entry name" value="T2SS_protein-GspI"/>
</dbReference>
<keyword evidence="3" id="KW-1003">Cell membrane</keyword>
<keyword evidence="12" id="KW-1185">Reference proteome</keyword>
<sequence length="123" mass="13677">MTRTSGMTLLEVMVAIAIFALAGTAIMKTATDHLRNVELLEEITLATWVANNQLTRTHLDNRWPPANNRRGSVEMAGRTWHWQRVVSKTNDDDLRAIEIAVGLDPTFADSITSVTSFVAKPNE</sequence>
<proteinExistence type="inferred from homology"/>
<gene>
    <name evidence="11" type="primary">gspI</name>
    <name evidence="11" type="ORF">QTP81_15845</name>
</gene>
<keyword evidence="7 9" id="KW-1133">Transmembrane helix</keyword>
<evidence type="ECO:0000256" key="3">
    <source>
        <dbReference type="ARBA" id="ARBA00022475"/>
    </source>
</evidence>
<dbReference type="Proteomes" id="UP001234343">
    <property type="component" value="Unassembled WGS sequence"/>
</dbReference>
<dbReference type="Gene3D" id="3.30.1300.30">
    <property type="entry name" value="GSPII I/J protein-like"/>
    <property type="match status" value="1"/>
</dbReference>
<evidence type="ECO:0000313" key="12">
    <source>
        <dbReference type="Proteomes" id="UP001234343"/>
    </source>
</evidence>
<keyword evidence="8 9" id="KW-0472">Membrane</keyword>
<comment type="function">
    <text evidence="9">Component of the type II secretion system required for the energy-dependent secretion of extracellular factors such as proteases and toxins from the periplasm.</text>
</comment>
<comment type="subunit">
    <text evidence="9">Type II secretion is composed of four main components: the outer membrane complex, the inner membrane complex, the cytoplasmic secretion ATPase and the periplasm-spanning pseudopilus.</text>
</comment>
<evidence type="ECO:0000256" key="9">
    <source>
        <dbReference type="RuleBase" id="RU368030"/>
    </source>
</evidence>
<comment type="PTM">
    <text evidence="9">Cleaved by prepilin peptidase.</text>
</comment>
<evidence type="ECO:0000313" key="11">
    <source>
        <dbReference type="EMBL" id="MDM7862077.1"/>
    </source>
</evidence>
<dbReference type="PROSITE" id="PS00409">
    <property type="entry name" value="PROKAR_NTER_METHYL"/>
    <property type="match status" value="1"/>
</dbReference>
<comment type="caution">
    <text evidence="11">The sequence shown here is derived from an EMBL/GenBank/DDBJ whole genome shotgun (WGS) entry which is preliminary data.</text>
</comment>
<dbReference type="NCBIfam" id="TIGR01707">
    <property type="entry name" value="gspI"/>
    <property type="match status" value="1"/>
</dbReference>
<dbReference type="RefSeq" id="WP_289366828.1">
    <property type="nucleotide sequence ID" value="NZ_JAUCBP010000013.1"/>
</dbReference>
<comment type="subcellular location">
    <subcellularLocation>
        <location evidence="1 9">Cell inner membrane</location>
        <topology evidence="1 9">Single-pass membrane protein</topology>
    </subcellularLocation>
</comment>
<evidence type="ECO:0000256" key="4">
    <source>
        <dbReference type="ARBA" id="ARBA00022481"/>
    </source>
</evidence>
<dbReference type="SUPFAM" id="SSF54523">
    <property type="entry name" value="Pili subunits"/>
    <property type="match status" value="1"/>
</dbReference>
<evidence type="ECO:0000256" key="7">
    <source>
        <dbReference type="ARBA" id="ARBA00022989"/>
    </source>
</evidence>